<evidence type="ECO:0000313" key="1">
    <source>
        <dbReference type="EMBL" id="MCW3484139.1"/>
    </source>
</evidence>
<gene>
    <name evidence="1" type="ORF">OL497_09565</name>
</gene>
<protein>
    <submittedName>
        <fullName evidence="1">Uncharacterized protein</fullName>
    </submittedName>
</protein>
<dbReference type="Proteomes" id="UP001207742">
    <property type="component" value="Unassembled WGS sequence"/>
</dbReference>
<reference evidence="1 2" key="1">
    <citation type="submission" date="2022-10" db="EMBL/GenBank/DDBJ databases">
        <title>Chitinophaga nivalis PC15 sp. nov., isolated from Pyeongchang county, South Korea.</title>
        <authorList>
            <person name="Trinh H.N."/>
        </authorList>
    </citation>
    <scope>NUCLEOTIDE SEQUENCE [LARGE SCALE GENOMIC DNA]</scope>
    <source>
        <strain evidence="1 2">PC14</strain>
    </source>
</reference>
<name>A0ABT3IJM2_9BACT</name>
<proteinExistence type="predicted"/>
<dbReference type="RefSeq" id="WP_264729658.1">
    <property type="nucleotide sequence ID" value="NZ_JAPDNR010000001.1"/>
</dbReference>
<comment type="caution">
    <text evidence="1">The sequence shown here is derived from an EMBL/GenBank/DDBJ whole genome shotgun (WGS) entry which is preliminary data.</text>
</comment>
<evidence type="ECO:0000313" key="2">
    <source>
        <dbReference type="Proteomes" id="UP001207742"/>
    </source>
</evidence>
<sequence length="117" mass="13277">METTGYKFREPETQGVFSTQGFIDGVLPVLRVVHEHDGYWQFLTAEFLNATTEEALNVAEEGAVLVCLRDVVTLDPTLNEVADLACGEFADRRFPGDVWERQEFEEEEEDENEGAME</sequence>
<dbReference type="EMBL" id="JAPDNS010000001">
    <property type="protein sequence ID" value="MCW3484139.1"/>
    <property type="molecule type" value="Genomic_DNA"/>
</dbReference>
<keyword evidence="2" id="KW-1185">Reference proteome</keyword>
<accession>A0ABT3IJM2</accession>
<organism evidence="1 2">
    <name type="scientific">Chitinophaga nivalis</name>
    <dbReference type="NCBI Taxonomy" id="2991709"/>
    <lineage>
        <taxon>Bacteria</taxon>
        <taxon>Pseudomonadati</taxon>
        <taxon>Bacteroidota</taxon>
        <taxon>Chitinophagia</taxon>
        <taxon>Chitinophagales</taxon>
        <taxon>Chitinophagaceae</taxon>
        <taxon>Chitinophaga</taxon>
    </lineage>
</organism>